<organism evidence="3 9">
    <name type="scientific">Phytophthora fragariae</name>
    <dbReference type="NCBI Taxonomy" id="53985"/>
    <lineage>
        <taxon>Eukaryota</taxon>
        <taxon>Sar</taxon>
        <taxon>Stramenopiles</taxon>
        <taxon>Oomycota</taxon>
        <taxon>Peronosporomycetes</taxon>
        <taxon>Peronosporales</taxon>
        <taxon>Peronosporaceae</taxon>
        <taxon>Phytophthora</taxon>
    </lineage>
</organism>
<keyword evidence="8" id="KW-1185">Reference proteome</keyword>
<dbReference type="InterPro" id="IPR036770">
    <property type="entry name" value="Ankyrin_rpt-contain_sf"/>
</dbReference>
<dbReference type="EMBL" id="QXFZ01004433">
    <property type="protein sequence ID" value="KAE9064315.1"/>
    <property type="molecule type" value="Genomic_DNA"/>
</dbReference>
<dbReference type="Proteomes" id="UP000488956">
    <property type="component" value="Unassembled WGS sequence"/>
</dbReference>
<dbReference type="PROSITE" id="PS00109">
    <property type="entry name" value="PROTEIN_KINASE_TYR"/>
    <property type="match status" value="1"/>
</dbReference>
<gene>
    <name evidence="6" type="ORF">PF004_g26443</name>
    <name evidence="5" type="ORF">PF005_g27406</name>
    <name evidence="3" type="ORF">PF007_g29243</name>
    <name evidence="2" type="ORF">PF009_g28015</name>
    <name evidence="4" type="ORF">PF010_g26986</name>
</gene>
<dbReference type="InterPro" id="IPR011009">
    <property type="entry name" value="Kinase-like_dom_sf"/>
</dbReference>
<dbReference type="SUPFAM" id="SSF48403">
    <property type="entry name" value="Ankyrin repeat"/>
    <property type="match status" value="1"/>
</dbReference>
<evidence type="ECO:0000313" key="8">
    <source>
        <dbReference type="Proteomes" id="UP000433483"/>
    </source>
</evidence>
<dbReference type="OrthoDB" id="125266at2759"/>
<evidence type="ECO:0000313" key="9">
    <source>
        <dbReference type="Proteomes" id="UP000441208"/>
    </source>
</evidence>
<evidence type="ECO:0000313" key="5">
    <source>
        <dbReference type="EMBL" id="KAE9170817.1"/>
    </source>
</evidence>
<reference evidence="7 8" key="1">
    <citation type="submission" date="2018-08" db="EMBL/GenBank/DDBJ databases">
        <title>Genomic investigation of the strawberry pathogen Phytophthora fragariae indicates pathogenicity is determined by transcriptional variation in three key races.</title>
        <authorList>
            <person name="Adams T.M."/>
            <person name="Armitage A.D."/>
            <person name="Sobczyk M.K."/>
            <person name="Bates H.J."/>
            <person name="Dunwell J.M."/>
            <person name="Nellist C.F."/>
            <person name="Harrison R.J."/>
        </authorList>
    </citation>
    <scope>NUCLEOTIDE SEQUENCE [LARGE SCALE GENOMIC DNA]</scope>
    <source>
        <strain evidence="6 10">BC-23</strain>
        <strain evidence="5 8">NOV-27</strain>
        <strain evidence="3 9">NOV-71</strain>
        <strain evidence="2 7">NOV-9</strain>
        <strain evidence="4 11">ONT-3</strain>
    </source>
</reference>
<dbReference type="Proteomes" id="UP000433483">
    <property type="component" value="Unassembled WGS sequence"/>
</dbReference>
<dbReference type="EMBL" id="QXGB01003432">
    <property type="protein sequence ID" value="KAE9170817.1"/>
    <property type="molecule type" value="Genomic_DNA"/>
</dbReference>
<sequence length="601" mass="66945">MALSSFASAADFTLQSRQFEALLNEDGSLSTRANKCCAERHSSLTSGQWMENTVGRLVRTPDRRYQIAEGGRTQESSKNDCGADATTTGINEWSALMRAASGGQIDVVRFLVNDCGTDVNTTDKHGKTALMQAADEGQIDVNNYGWTALMKVAAEGYIDMARCLINEGGADVNTKNDNGETALFKATCRNQIDMVRFLVNDCHANVNDKNENGYSVTRLAADHGYYDIVRLLTPFVLPDRQTSTNNMGGGAGNYLLTFDRSSSSFIPPFEMELGELCKQGEVGGDFRAKWLDADAAVKLFIPDASHSTFEREAGSDVNFFVCEYASQGSLTEYANTLCEYSFGEGKPPSRWKYLHGAALGLAYLHERGIIHGDLRCSNILIGSDGLAKVSNFGLTESVKESNSVRVVGSIRWQSPEVLKGYPPSRESDVYSLGMCILEAESGQKPWSSYSEGTATYFVRRSRELVWRMCCQDPHKRPILTAIVSELEQLAFEESSDELKPTSFVDDYLFGQMKELWVKLQTCMNECENIQHRQIFDKLTRVYDHLQESKRNERLLDQFYSLLTDAYQTVTMTPEQAQIMRLSSTRPTTTSIYSFIGALMHS</sequence>
<dbReference type="GO" id="GO:0005524">
    <property type="term" value="F:ATP binding"/>
    <property type="evidence" value="ECO:0007669"/>
    <property type="project" value="InterPro"/>
</dbReference>
<evidence type="ECO:0000313" key="2">
    <source>
        <dbReference type="EMBL" id="KAE8921711.1"/>
    </source>
</evidence>
<dbReference type="Proteomes" id="UP000441208">
    <property type="component" value="Unassembled WGS sequence"/>
</dbReference>
<dbReference type="Pfam" id="PF12796">
    <property type="entry name" value="Ank_2"/>
    <property type="match status" value="2"/>
</dbReference>
<dbReference type="AlphaFoldDB" id="A0A6A3PVT9"/>
<evidence type="ECO:0000313" key="10">
    <source>
        <dbReference type="Proteomes" id="UP000476176"/>
    </source>
</evidence>
<dbReference type="PROSITE" id="PS50011">
    <property type="entry name" value="PROTEIN_KINASE_DOM"/>
    <property type="match status" value="1"/>
</dbReference>
<evidence type="ECO:0000313" key="11">
    <source>
        <dbReference type="Proteomes" id="UP000488956"/>
    </source>
</evidence>
<evidence type="ECO:0000313" key="3">
    <source>
        <dbReference type="EMBL" id="KAE9064315.1"/>
    </source>
</evidence>
<name>A0A6A3PVT9_9STRA</name>
<dbReference type="GO" id="GO:0004672">
    <property type="term" value="F:protein kinase activity"/>
    <property type="evidence" value="ECO:0007669"/>
    <property type="project" value="InterPro"/>
</dbReference>
<dbReference type="Gene3D" id="1.10.510.10">
    <property type="entry name" value="Transferase(Phosphotransferase) domain 1"/>
    <property type="match status" value="1"/>
</dbReference>
<dbReference type="Proteomes" id="UP000429523">
    <property type="component" value="Unassembled WGS sequence"/>
</dbReference>
<dbReference type="InterPro" id="IPR000719">
    <property type="entry name" value="Prot_kinase_dom"/>
</dbReference>
<dbReference type="Gene3D" id="1.25.40.20">
    <property type="entry name" value="Ankyrin repeat-containing domain"/>
    <property type="match status" value="2"/>
</dbReference>
<evidence type="ECO:0000313" key="4">
    <source>
        <dbReference type="EMBL" id="KAE9068632.1"/>
    </source>
</evidence>
<dbReference type="SUPFAM" id="SSF56112">
    <property type="entry name" value="Protein kinase-like (PK-like)"/>
    <property type="match status" value="1"/>
</dbReference>
<dbReference type="InterPro" id="IPR002110">
    <property type="entry name" value="Ankyrin_rpt"/>
</dbReference>
<evidence type="ECO:0000259" key="1">
    <source>
        <dbReference type="PROSITE" id="PS50011"/>
    </source>
</evidence>
<dbReference type="PANTHER" id="PTHR24120:SF4">
    <property type="entry name" value="GH07239P"/>
    <property type="match status" value="1"/>
</dbReference>
<proteinExistence type="predicted"/>
<evidence type="ECO:0000313" key="7">
    <source>
        <dbReference type="Proteomes" id="UP000429523"/>
    </source>
</evidence>
<feature type="domain" description="Protein kinase" evidence="1">
    <location>
        <begin position="241"/>
        <end position="491"/>
    </location>
</feature>
<dbReference type="Pfam" id="PF00069">
    <property type="entry name" value="Pkinase"/>
    <property type="match status" value="1"/>
</dbReference>
<dbReference type="SMART" id="SM00248">
    <property type="entry name" value="ANK"/>
    <property type="match status" value="4"/>
</dbReference>
<protein>
    <recommendedName>
        <fullName evidence="1">Protein kinase domain-containing protein</fullName>
    </recommendedName>
</protein>
<evidence type="ECO:0000313" key="6">
    <source>
        <dbReference type="EMBL" id="KAE9175258.1"/>
    </source>
</evidence>
<dbReference type="InterPro" id="IPR008266">
    <property type="entry name" value="Tyr_kinase_AS"/>
</dbReference>
<accession>A0A6A3PVT9</accession>
<dbReference type="EMBL" id="QXGF01003378">
    <property type="protein sequence ID" value="KAE8921711.1"/>
    <property type="molecule type" value="Genomic_DNA"/>
</dbReference>
<comment type="caution">
    <text evidence="3">The sequence shown here is derived from an EMBL/GenBank/DDBJ whole genome shotgun (WGS) entry which is preliminary data.</text>
</comment>
<dbReference type="EMBL" id="QXFX01003503">
    <property type="protein sequence ID" value="KAE9068632.1"/>
    <property type="molecule type" value="Genomic_DNA"/>
</dbReference>
<dbReference type="EMBL" id="QXGC01003495">
    <property type="protein sequence ID" value="KAE9175258.1"/>
    <property type="molecule type" value="Genomic_DNA"/>
</dbReference>
<dbReference type="Proteomes" id="UP000476176">
    <property type="component" value="Unassembled WGS sequence"/>
</dbReference>
<dbReference type="PANTHER" id="PTHR24120">
    <property type="entry name" value="GH07239P"/>
    <property type="match status" value="1"/>
</dbReference>